<dbReference type="GO" id="GO:0046392">
    <property type="term" value="P:galactarate catabolic process"/>
    <property type="evidence" value="ECO:0007669"/>
    <property type="project" value="UniProtKB-UniRule"/>
</dbReference>
<feature type="domain" description="SAF" evidence="4">
    <location>
        <begin position="19"/>
        <end position="89"/>
    </location>
</feature>
<dbReference type="CDD" id="cd11613">
    <property type="entry name" value="SAF_AH_GD"/>
    <property type="match status" value="1"/>
</dbReference>
<dbReference type="GO" id="GO:0019698">
    <property type="term" value="P:D-galacturonate catabolic process"/>
    <property type="evidence" value="ECO:0007669"/>
    <property type="project" value="TreeGrafter"/>
</dbReference>
<dbReference type="Pfam" id="PF04295">
    <property type="entry name" value="GD_AH_second"/>
    <property type="match status" value="1"/>
</dbReference>
<dbReference type="EC" id="4.2.1.42" evidence="3"/>
<dbReference type="STRING" id="1177982.SAMN04489711_10967"/>
<evidence type="ECO:0000313" key="5">
    <source>
        <dbReference type="EMBL" id="SFE99235.1"/>
    </source>
</evidence>
<evidence type="ECO:0000259" key="4">
    <source>
        <dbReference type="SMART" id="SM00858"/>
    </source>
</evidence>
<gene>
    <name evidence="5" type="ORF">SAMN04489711_10967</name>
</gene>
<dbReference type="PANTHER" id="PTHR30536">
    <property type="entry name" value="ALTRONATE/GALACTARATE DEHYDRATASE"/>
    <property type="match status" value="1"/>
</dbReference>
<dbReference type="EMBL" id="FONX01000009">
    <property type="protein sequence ID" value="SFE99235.1"/>
    <property type="molecule type" value="Genomic_DNA"/>
</dbReference>
<dbReference type="Pfam" id="PF20629">
    <property type="entry name" value="GD_AH_C"/>
    <property type="match status" value="1"/>
</dbReference>
<name>A0A1I2F250_9BURK</name>
<evidence type="ECO:0000256" key="1">
    <source>
        <dbReference type="ARBA" id="ARBA00010986"/>
    </source>
</evidence>
<dbReference type="OrthoDB" id="9804574at2"/>
<dbReference type="Pfam" id="PF08666">
    <property type="entry name" value="SAF"/>
    <property type="match status" value="1"/>
</dbReference>
<organism evidence="5 6">
    <name type="scientific">Paracidovorax wautersii</name>
    <dbReference type="NCBI Taxonomy" id="1177982"/>
    <lineage>
        <taxon>Bacteria</taxon>
        <taxon>Pseudomonadati</taxon>
        <taxon>Pseudomonadota</taxon>
        <taxon>Betaproteobacteria</taxon>
        <taxon>Burkholderiales</taxon>
        <taxon>Comamonadaceae</taxon>
        <taxon>Paracidovorax</taxon>
    </lineage>
</organism>
<dbReference type="SMART" id="SM00858">
    <property type="entry name" value="SAF"/>
    <property type="match status" value="1"/>
</dbReference>
<proteinExistence type="inferred from homology"/>
<protein>
    <recommendedName>
        <fullName evidence="3">Galactarate dehydratase</fullName>
        <ecNumber evidence="3">4.2.1.42</ecNumber>
    </recommendedName>
</protein>
<dbReference type="InterPro" id="IPR052172">
    <property type="entry name" value="UxaA_altronate/galactarate_dh"/>
</dbReference>
<dbReference type="PANTHER" id="PTHR30536:SF1">
    <property type="entry name" value="GALACTARATE DEHYDRATASE (L-THREO-FORMING)"/>
    <property type="match status" value="1"/>
</dbReference>
<dbReference type="InterPro" id="IPR044144">
    <property type="entry name" value="SAF_UxaA/GarD"/>
</dbReference>
<evidence type="ECO:0000256" key="3">
    <source>
        <dbReference type="NCBIfam" id="TIGR03248"/>
    </source>
</evidence>
<dbReference type="InterPro" id="IPR013974">
    <property type="entry name" value="SAF"/>
</dbReference>
<dbReference type="InterPro" id="IPR017654">
    <property type="entry name" value="GarD-like"/>
</dbReference>
<dbReference type="RefSeq" id="WP_092940078.1">
    <property type="nucleotide sequence ID" value="NZ_FONX01000009.1"/>
</dbReference>
<dbReference type="GO" id="GO:0008867">
    <property type="term" value="F:galactarate dehydratase activity"/>
    <property type="evidence" value="ECO:0007669"/>
    <property type="project" value="UniProtKB-UniRule"/>
</dbReference>
<dbReference type="InterPro" id="IPR007392">
    <property type="entry name" value="GD_AH_second"/>
</dbReference>
<accession>A0A1I2F250</accession>
<evidence type="ECO:0000313" key="6">
    <source>
        <dbReference type="Proteomes" id="UP000199119"/>
    </source>
</evidence>
<dbReference type="NCBIfam" id="TIGR03248">
    <property type="entry name" value="galactar-dH20"/>
    <property type="match status" value="1"/>
</dbReference>
<sequence length="524" mass="55911">MNASTPARPPLHIKMHAADNVAIVANDGGLPAGTALPGGPVLRDHVPQAHKVALEDIPAGGAVRRYNVPIGYAVQPIAAGSWVHEKLLHMPDARSLEGLPIATVRPPVPEPLKGYTFEGYRNADGSVGTRNILAITETVQCVAGVTEFAVKRIKAELLPQYPHVDDVVALAHSYGCGVAIDAPDAVIPIRTLRNISLNPNFGGEVMVVSLGCEKLQPERLLPPGAIPLVDERTLEESPLDVVCLQDEAHVGFMSMVESVMRQAEAHLERLNRRRRETVPASELVVGVQCGGSDAFSGVTANPAVGFCTDLLVRAGATVMFSEVTEVRDGIDQLTARAATPEVAQAMIREMAWYDAYLSQGRVDRSANTTPGNKKGGLSNIVEKAMGSIVKSGSAPISGVVAPGEKARGKGLLYAATPASDFICGTLQLAAGMNLHVFTTGRGTPYGLAEVPVIKVATRSDLARRWHDLMDVNAGRIADGEATIEELGWEMFRLMLDVASGRRKTWAEHWKLANQLVLFNPAPVT</sequence>
<dbReference type="InterPro" id="IPR048332">
    <property type="entry name" value="GD_AH_C"/>
</dbReference>
<keyword evidence="6" id="KW-1185">Reference proteome</keyword>
<keyword evidence="2" id="KW-0456">Lyase</keyword>
<dbReference type="Gene3D" id="2.30.130.110">
    <property type="match status" value="1"/>
</dbReference>
<reference evidence="6" key="1">
    <citation type="submission" date="2016-10" db="EMBL/GenBank/DDBJ databases">
        <authorList>
            <person name="Varghese N."/>
            <person name="Submissions S."/>
        </authorList>
    </citation>
    <scope>NUCLEOTIDE SEQUENCE [LARGE SCALE GENOMIC DNA]</scope>
    <source>
        <strain evidence="6">DSM 27981</strain>
    </source>
</reference>
<dbReference type="Proteomes" id="UP000199119">
    <property type="component" value="Unassembled WGS sequence"/>
</dbReference>
<comment type="similarity">
    <text evidence="1">Belongs to the UxaA family.</text>
</comment>
<evidence type="ECO:0000256" key="2">
    <source>
        <dbReference type="ARBA" id="ARBA00023239"/>
    </source>
</evidence>
<dbReference type="AlphaFoldDB" id="A0A1I2F250"/>